<keyword evidence="4" id="KW-1185">Reference proteome</keyword>
<gene>
    <name evidence="3" type="ORF">L2W38_00030</name>
</gene>
<dbReference type="Proteomes" id="UP001200430">
    <property type="component" value="Unassembled WGS sequence"/>
</dbReference>
<evidence type="ECO:0000259" key="2">
    <source>
        <dbReference type="Pfam" id="PF16538"/>
    </source>
</evidence>
<comment type="caution">
    <text evidence="3">The sequence shown here is derived from an EMBL/GenBank/DDBJ whole genome shotgun (WGS) entry which is preliminary data.</text>
</comment>
<dbReference type="RefSeq" id="WP_236097538.1">
    <property type="nucleotide sequence ID" value="NZ_JAKGUD010000001.1"/>
</dbReference>
<name>A0ABS9EL16_9BACT</name>
<dbReference type="Gene3D" id="2.40.10.410">
    <property type="entry name" value="FlgT, C-terminal domain"/>
    <property type="match status" value="1"/>
</dbReference>
<feature type="chain" id="PRO_5046033829" description="Flagellar assembly protein T C-terminal domain-containing protein" evidence="1">
    <location>
        <begin position="24"/>
        <end position="352"/>
    </location>
</feature>
<feature type="domain" description="Flagellar assembly protein T C-terminal" evidence="2">
    <location>
        <begin position="270"/>
        <end position="344"/>
    </location>
</feature>
<evidence type="ECO:0000313" key="3">
    <source>
        <dbReference type="EMBL" id="MCF4141206.1"/>
    </source>
</evidence>
<proteinExistence type="predicted"/>
<evidence type="ECO:0000313" key="4">
    <source>
        <dbReference type="Proteomes" id="UP001200430"/>
    </source>
</evidence>
<protein>
    <recommendedName>
        <fullName evidence="2">Flagellar assembly protein T C-terminal domain-containing protein</fullName>
    </recommendedName>
</protein>
<evidence type="ECO:0000256" key="1">
    <source>
        <dbReference type="SAM" id="SignalP"/>
    </source>
</evidence>
<dbReference type="EMBL" id="JAKGUD010000001">
    <property type="protein sequence ID" value="MCF4141206.1"/>
    <property type="molecule type" value="Genomic_DNA"/>
</dbReference>
<dbReference type="InterPro" id="IPR032388">
    <property type="entry name" value="FlgT_C"/>
</dbReference>
<feature type="signal peptide" evidence="1">
    <location>
        <begin position="1"/>
        <end position="23"/>
    </location>
</feature>
<keyword evidence="1" id="KW-0732">Signal</keyword>
<organism evidence="3 4">
    <name type="scientific">Dethiosulfovibrio marinus</name>
    <dbReference type="NCBI Taxonomy" id="133532"/>
    <lineage>
        <taxon>Bacteria</taxon>
        <taxon>Thermotogati</taxon>
        <taxon>Synergistota</taxon>
        <taxon>Synergistia</taxon>
        <taxon>Synergistales</taxon>
        <taxon>Dethiosulfovibrionaceae</taxon>
        <taxon>Dethiosulfovibrio</taxon>
    </lineage>
</organism>
<dbReference type="InterPro" id="IPR038165">
    <property type="entry name" value="FlgT_C_sf"/>
</dbReference>
<reference evidence="3 4" key="1">
    <citation type="submission" date="2022-01" db="EMBL/GenBank/DDBJ databases">
        <title>Dethiosulfovibrio faecalis sp. nov., a novel proteolytic, non-sulfur-reducing bacterium isolated from a marine aquaculture solid waste bioreactor.</title>
        <authorList>
            <person name="Grabowski S."/>
            <person name="Apolinario E."/>
            <person name="Schneider N."/>
            <person name="Marshall C.W."/>
            <person name="Sowers K.R."/>
        </authorList>
    </citation>
    <scope>NUCLEOTIDE SEQUENCE [LARGE SCALE GENOMIC DNA]</scope>
    <source>
        <strain evidence="3 4">DSM 12537</strain>
    </source>
</reference>
<sequence length="352" mass="40731">MILHRSIKLILCIILSYSTLALAPSDARGNVLDTPGIEIAVLPVINDTPIEVWESKYYPLDVFDQKITEEFVALLMEYPYARIITLTKEEEPYWLRGGAPYADIGIRLHFYRLKMTDRKHLGSDRMAYVALRMEIFDGVTRQLSYASSIAGEDRRFTFSPGDGRIFYLTHQPESGKLLFLRPLDLLPVNKMFPRGLDFWQLFPDPKDDEQPMRKPLWKSFRGTPYWNAFKKALRKSRDVLFDGISGYKMIGRIISPTKDELKKRPPKRRRYIISLGMVEGVREGDLLKVMRSDRYDTVDPERPVVILPTEGGTVKVLKVQSHEAIVEVVKEDKDEPIKLKDLVVMPLYIKHK</sequence>
<accession>A0ABS9EL16</accession>
<dbReference type="Pfam" id="PF16538">
    <property type="entry name" value="FlgT_C"/>
    <property type="match status" value="1"/>
</dbReference>